<evidence type="ECO:0000313" key="15">
    <source>
        <dbReference type="EMBL" id="CCX34220.1"/>
    </source>
</evidence>
<keyword evidence="9 14" id="KW-0756">Sterol biosynthesis</keyword>
<evidence type="ECO:0000256" key="5">
    <source>
        <dbReference type="ARBA" id="ARBA00022857"/>
    </source>
</evidence>
<reference evidence="15 16" key="1">
    <citation type="journal article" date="2013" name="PLoS Genet.">
        <title>The genome and development-dependent transcriptomes of Pyronema confluens: a window into fungal evolution.</title>
        <authorList>
            <person name="Traeger S."/>
            <person name="Altegoer F."/>
            <person name="Freitag M."/>
            <person name="Gabaldon T."/>
            <person name="Kempken F."/>
            <person name="Kumar A."/>
            <person name="Marcet-Houben M."/>
            <person name="Poggeler S."/>
            <person name="Stajich J.E."/>
            <person name="Nowrousian M."/>
        </authorList>
    </citation>
    <scope>NUCLEOTIDE SEQUENCE [LARGE SCALE GENOMIC DNA]</scope>
    <source>
        <strain evidence="16">CBS 100304</strain>
        <tissue evidence="15">Vegetative mycelium</tissue>
    </source>
</reference>
<dbReference type="eggNOG" id="KOG1435">
    <property type="taxonomic scope" value="Eukaryota"/>
</dbReference>
<dbReference type="GO" id="GO:0050613">
    <property type="term" value="F:Delta14-sterol reductase activity"/>
    <property type="evidence" value="ECO:0007669"/>
    <property type="project" value="UniProtKB-ARBA"/>
</dbReference>
<dbReference type="STRING" id="1076935.U4LQJ6"/>
<evidence type="ECO:0000256" key="2">
    <source>
        <dbReference type="ARBA" id="ARBA00005402"/>
    </source>
</evidence>
<evidence type="ECO:0000256" key="10">
    <source>
        <dbReference type="ARBA" id="ARBA00023098"/>
    </source>
</evidence>
<comment type="subcellular location">
    <subcellularLocation>
        <location evidence="1">Membrane</location>
        <topology evidence="1">Multi-pass membrane protein</topology>
    </subcellularLocation>
</comment>
<dbReference type="Pfam" id="PF01222">
    <property type="entry name" value="ERG4_ERG24"/>
    <property type="match status" value="1"/>
</dbReference>
<evidence type="ECO:0000256" key="9">
    <source>
        <dbReference type="ARBA" id="ARBA00023011"/>
    </source>
</evidence>
<keyword evidence="11 14" id="KW-0472">Membrane</keyword>
<evidence type="ECO:0000256" key="6">
    <source>
        <dbReference type="ARBA" id="ARBA00022955"/>
    </source>
</evidence>
<keyword evidence="6 14" id="KW-0752">Steroid biosynthesis</keyword>
<evidence type="ECO:0000313" key="16">
    <source>
        <dbReference type="Proteomes" id="UP000018144"/>
    </source>
</evidence>
<comment type="similarity">
    <text evidence="2 14">Belongs to the ERG4/ERG24 family.</text>
</comment>
<keyword evidence="10 14" id="KW-0443">Lipid metabolism</keyword>
<dbReference type="PANTHER" id="PTHR21257:SF52">
    <property type="entry name" value="DELTA(14)-STEROL REDUCTASE TM7SF2"/>
    <property type="match status" value="1"/>
</dbReference>
<dbReference type="PROSITE" id="PS01018">
    <property type="entry name" value="STEROL_REDUCT_2"/>
    <property type="match status" value="1"/>
</dbReference>
<name>U4LQJ6_PYROM</name>
<dbReference type="InterPro" id="IPR018083">
    <property type="entry name" value="Sterol_reductase_CS"/>
</dbReference>
<dbReference type="AlphaFoldDB" id="U4LQJ6"/>
<keyword evidence="4 14" id="KW-0812">Transmembrane</keyword>
<evidence type="ECO:0000256" key="11">
    <source>
        <dbReference type="ARBA" id="ARBA00023136"/>
    </source>
</evidence>
<evidence type="ECO:0000256" key="3">
    <source>
        <dbReference type="ARBA" id="ARBA00022516"/>
    </source>
</evidence>
<dbReference type="GO" id="GO:0006696">
    <property type="term" value="P:ergosterol biosynthetic process"/>
    <property type="evidence" value="ECO:0007669"/>
    <property type="project" value="TreeGrafter"/>
</dbReference>
<keyword evidence="13 14" id="KW-0753">Steroid metabolism</keyword>
<dbReference type="OrthoDB" id="10262235at2759"/>
<feature type="transmembrane region" description="Helical" evidence="14">
    <location>
        <begin position="12"/>
        <end position="35"/>
    </location>
</feature>
<accession>U4LQJ6</accession>
<dbReference type="OMA" id="EWCELRP"/>
<evidence type="ECO:0000256" key="14">
    <source>
        <dbReference type="RuleBase" id="RU369120"/>
    </source>
</evidence>
<dbReference type="PANTHER" id="PTHR21257">
    <property type="entry name" value="DELTA(14)-STEROL REDUCTASE"/>
    <property type="match status" value="1"/>
</dbReference>
<proteinExistence type="inferred from homology"/>
<evidence type="ECO:0000256" key="4">
    <source>
        <dbReference type="ARBA" id="ARBA00022692"/>
    </source>
</evidence>
<keyword evidence="7 14" id="KW-1133">Transmembrane helix</keyword>
<dbReference type="Gene3D" id="1.20.120.1630">
    <property type="match status" value="1"/>
</dbReference>
<feature type="transmembrane region" description="Helical" evidence="14">
    <location>
        <begin position="295"/>
        <end position="314"/>
    </location>
</feature>
<keyword evidence="12 14" id="KW-1207">Sterol metabolism</keyword>
<evidence type="ECO:0000256" key="12">
    <source>
        <dbReference type="ARBA" id="ARBA00023166"/>
    </source>
</evidence>
<dbReference type="InterPro" id="IPR001171">
    <property type="entry name" value="ERG24_DHCR-like"/>
</dbReference>
<keyword evidence="3 14" id="KW-0444">Lipid biosynthesis</keyword>
<feature type="transmembrane region" description="Helical" evidence="14">
    <location>
        <begin position="69"/>
        <end position="87"/>
    </location>
</feature>
<dbReference type="EMBL" id="HF936394">
    <property type="protein sequence ID" value="CCX34220.1"/>
    <property type="molecule type" value="Genomic_DNA"/>
</dbReference>
<gene>
    <name evidence="15" type="ORF">PCON_03034</name>
</gene>
<protein>
    <recommendedName>
        <fullName evidence="14">Delta(14)-sterol reductase</fullName>
    </recommendedName>
    <alternativeName>
        <fullName evidence="14">C-14 sterol reductase</fullName>
    </alternativeName>
    <alternativeName>
        <fullName evidence="14">Sterol C14-reductase</fullName>
    </alternativeName>
</protein>
<dbReference type="Proteomes" id="UP000018144">
    <property type="component" value="Unassembled WGS sequence"/>
</dbReference>
<evidence type="ECO:0000256" key="1">
    <source>
        <dbReference type="ARBA" id="ARBA00004141"/>
    </source>
</evidence>
<feature type="transmembrane region" description="Helical" evidence="14">
    <location>
        <begin position="368"/>
        <end position="394"/>
    </location>
</feature>
<evidence type="ECO:0000256" key="7">
    <source>
        <dbReference type="ARBA" id="ARBA00022989"/>
    </source>
</evidence>
<keyword evidence="8 14" id="KW-0560">Oxidoreductase</keyword>
<feature type="transmembrane region" description="Helical" evidence="14">
    <location>
        <begin position="107"/>
        <end position="125"/>
    </location>
</feature>
<evidence type="ECO:0000256" key="13">
    <source>
        <dbReference type="ARBA" id="ARBA00023221"/>
    </source>
</evidence>
<sequence>MSTPKKHISYQFGGPIGALGVTLGTPFVTYALYFLCNENGCPSQSFLDAPLQHLAAQWPGWDKVFSSKVFGYYCAWYFGIAAAQFILPGKTYEGVELPDKTRLKYKLNVLQTAITIFGYLGLMTYREGFSFGIWSWIWENLLYLQTAALTFSIILAFYTYISSFFTGEILAEHGDTGNPLYDWFIGRPLNPRIGSWDLKCFSELRPGMILWPILNFTFLVHQYQTVGRITDSMILVNVFQFWYVIDSFINEPAVLTTMDIATDGFGFMLTFGDLCWLPFTYSLQARYLAMYPVDLGLLGVGGVLLVQAIGYFIFRGANGQKNKFRTNPNDPACAHLKVMHTKSGSKLLITGWWGIARHINYLGDWIMAWAWCLPTGFGTPITYFYVAYFAVLLIHRDRRDEEKCVKKYGEDWEKYKKLVPYRIIPGIY</sequence>
<keyword evidence="5" id="KW-0521">NADP</keyword>
<organism evidence="15 16">
    <name type="scientific">Pyronema omphalodes (strain CBS 100304)</name>
    <name type="common">Pyronema confluens</name>
    <dbReference type="NCBI Taxonomy" id="1076935"/>
    <lineage>
        <taxon>Eukaryota</taxon>
        <taxon>Fungi</taxon>
        <taxon>Dikarya</taxon>
        <taxon>Ascomycota</taxon>
        <taxon>Pezizomycotina</taxon>
        <taxon>Pezizomycetes</taxon>
        <taxon>Pezizales</taxon>
        <taxon>Pyronemataceae</taxon>
        <taxon>Pyronema</taxon>
    </lineage>
</organism>
<feature type="transmembrane region" description="Helical" evidence="14">
    <location>
        <begin position="141"/>
        <end position="161"/>
    </location>
</feature>
<dbReference type="GO" id="GO:0005789">
    <property type="term" value="C:endoplasmic reticulum membrane"/>
    <property type="evidence" value="ECO:0007669"/>
    <property type="project" value="TreeGrafter"/>
</dbReference>
<keyword evidence="16" id="KW-1185">Reference proteome</keyword>
<dbReference type="PROSITE" id="PS01017">
    <property type="entry name" value="STEROL_REDUCT_1"/>
    <property type="match status" value="1"/>
</dbReference>
<comment type="caution">
    <text evidence="14">Lacks conserved residue(s) required for the propagation of feature annotation.</text>
</comment>
<dbReference type="FunFam" id="1.20.120.1630:FF:000008">
    <property type="entry name" value="C-14 sterol reductase"/>
    <property type="match status" value="1"/>
</dbReference>
<evidence type="ECO:0000256" key="8">
    <source>
        <dbReference type="ARBA" id="ARBA00023002"/>
    </source>
</evidence>